<proteinExistence type="predicted"/>
<dbReference type="HOGENOM" id="CLU_914891_0_0_3"/>
<evidence type="ECO:0000313" key="1">
    <source>
        <dbReference type="EMBL" id="ADN17595.1"/>
    </source>
</evidence>
<dbReference type="EMBL" id="CP002199">
    <property type="protein sequence ID" value="ADN17595.1"/>
    <property type="molecule type" value="Genomic_DNA"/>
</dbReference>
<dbReference type="OrthoDB" id="183656at2"/>
<dbReference type="RefSeq" id="WP_013334345.1">
    <property type="nucleotide sequence ID" value="NC_014533.1"/>
</dbReference>
<evidence type="ECO:0000313" key="2">
    <source>
        <dbReference type="Proteomes" id="UP000008206"/>
    </source>
</evidence>
<geneLocation type="plasmid" evidence="1 2">
    <name>Cy782201</name>
</geneLocation>
<sequence length="287" mass="32893">MSAKLNIHSLLCHQHLEMGLLCLGSLLKFSSLPLQLIIHDDGSLTSEDIEKLKKGLKDVKIVLRAEADELTNQLLKRHPNCYKFRYENVLGLKLLDIPLFSQGDIAYCDSDVLFFRPFDGMFCWPNSETSALFMMDYQQAYSIRPWHLLGINNLRIPSKVNTGIMFIRNKAYDLDFIEWILGNDRLKQIFRKIPGWAEQTCWAALGFKVGCRLWHPQQIAMIHPGINLTDHLVAGHFISTYRFLLKNFSSNASIQANSNAVKVNTIQTEKCSILKLGLSQLNRKINR</sequence>
<organism evidence="1 2">
    <name type="scientific">Gloeothece verrucosa (strain PCC 7822)</name>
    <name type="common">Cyanothece sp. (strain PCC 7822)</name>
    <dbReference type="NCBI Taxonomy" id="497965"/>
    <lineage>
        <taxon>Bacteria</taxon>
        <taxon>Bacillati</taxon>
        <taxon>Cyanobacteriota</taxon>
        <taxon>Cyanophyceae</taxon>
        <taxon>Oscillatoriophycideae</taxon>
        <taxon>Chroococcales</taxon>
        <taxon>Aphanothecaceae</taxon>
        <taxon>Gloeothece</taxon>
        <taxon>Gloeothece verrucosa</taxon>
    </lineage>
</organism>
<evidence type="ECO:0008006" key="3">
    <source>
        <dbReference type="Google" id="ProtNLM"/>
    </source>
</evidence>
<dbReference type="InterPro" id="IPR029044">
    <property type="entry name" value="Nucleotide-diphossugar_trans"/>
</dbReference>
<accession>E0UKW5</accession>
<dbReference type="Proteomes" id="UP000008206">
    <property type="component" value="Plasmid Cy782201"/>
</dbReference>
<keyword evidence="2" id="KW-1185">Reference proteome</keyword>
<dbReference type="SUPFAM" id="SSF53448">
    <property type="entry name" value="Nucleotide-diphospho-sugar transferases"/>
    <property type="match status" value="1"/>
</dbReference>
<dbReference type="Gene3D" id="3.90.550.10">
    <property type="entry name" value="Spore Coat Polysaccharide Biosynthesis Protein SpsA, Chain A"/>
    <property type="match status" value="1"/>
</dbReference>
<name>E0UKW5_GLOV7</name>
<dbReference type="KEGG" id="cyj:Cyan7822_5734"/>
<protein>
    <recommendedName>
        <fullName evidence="3">Glycosyl transferase family 8</fullName>
    </recommendedName>
</protein>
<gene>
    <name evidence="1" type="ordered locus">Cyan7822_5734</name>
</gene>
<dbReference type="AlphaFoldDB" id="E0UKW5"/>
<reference evidence="2" key="1">
    <citation type="journal article" date="2011" name="MBio">
        <title>Novel metabolic attributes of the genus Cyanothece, comprising a group of unicellular nitrogen-fixing Cyanobacteria.</title>
        <authorList>
            <person name="Bandyopadhyay A."/>
            <person name="Elvitigala T."/>
            <person name="Welsh E."/>
            <person name="Stockel J."/>
            <person name="Liberton M."/>
            <person name="Min H."/>
            <person name="Sherman L.A."/>
            <person name="Pakrasi H.B."/>
        </authorList>
    </citation>
    <scope>NUCLEOTIDE SEQUENCE [LARGE SCALE GENOMIC DNA]</scope>
    <source>
        <strain evidence="2">PCC 7822</strain>
        <plasmid evidence="2">Cy782201</plasmid>
    </source>
</reference>
<keyword evidence="1" id="KW-0614">Plasmid</keyword>